<dbReference type="OrthoDB" id="2019315at2"/>
<evidence type="ECO:0000313" key="2">
    <source>
        <dbReference type="Proteomes" id="UP000192477"/>
    </source>
</evidence>
<sequence>MTTYKQEVKNTSREEIWKNAIYSLTVFRNVSRILREDRIREIWNYFLYDFKITKKNLNSLDFIDLNYINEWIQFSNSLYQDKTAADLRIVYLCGPEPENDLKIMLRYGVKIENIWAVESNNLMYTKALQNIKRESFPKLKIFKGKLNHVLNLLKINFDIIYLDFTKSLLSKEAPLDTLHSIFDNNYLADLGILITNFPTPNEIKDEDVTTVADFFYDTMWIERRLNGEDTNEFYSHVGNLISQDEFKQQIYENFDEAYSSFCTFYPMIYAANVSPIYNVINDDVARTQIFSDQNLSKYINNSPYITELSQIDTGIPYATSNDYFFINRLEQHLPKSRILSKYTTRANGKKFTYKEAITAGIQIRNNVELDCINIDTKKYFEIAYRNMKTWENHRLFCDGFFIHNLIELTINTLGQTYHPNLEKHRRFSYKAKTTKMNVDIFTFDRCLPFYLSISSLPLLENATDLEDSELFLRIMLDIIGGKQSTFTPLNTYKASNTVGKDELFNIKFVESICERVFKT</sequence>
<name>A0A1V8YEZ4_9ENTE</name>
<reference evidence="1 2" key="1">
    <citation type="journal article" date="2017" name="BMC Microbiol.">
        <title>Comparative genomics of Enterococcus spp. isolated from bovine feces.</title>
        <authorList>
            <person name="Beukers A.G."/>
            <person name="Zaheer R."/>
            <person name="Goji N."/>
            <person name="Amoako K.K."/>
            <person name="Chaves A.V."/>
            <person name="Ward M.P."/>
            <person name="McAllister T.A."/>
        </authorList>
    </citation>
    <scope>NUCLEOTIDE SEQUENCE [LARGE SCALE GENOMIC DNA]</scope>
    <source>
        <strain evidence="1 2">F1129D 143</strain>
    </source>
</reference>
<dbReference type="SUPFAM" id="SSF53335">
    <property type="entry name" value="S-adenosyl-L-methionine-dependent methyltransferases"/>
    <property type="match status" value="1"/>
</dbReference>
<dbReference type="EMBL" id="MJEA01000002">
    <property type="protein sequence ID" value="OQO71162.1"/>
    <property type="molecule type" value="Genomic_DNA"/>
</dbReference>
<comment type="caution">
    <text evidence="1">The sequence shown here is derived from an EMBL/GenBank/DDBJ whole genome shotgun (WGS) entry which is preliminary data.</text>
</comment>
<gene>
    <name evidence="1" type="ORF">BH747_03995</name>
</gene>
<proteinExistence type="predicted"/>
<dbReference type="Proteomes" id="UP000192477">
    <property type="component" value="Unassembled WGS sequence"/>
</dbReference>
<dbReference type="InterPro" id="IPR029063">
    <property type="entry name" value="SAM-dependent_MTases_sf"/>
</dbReference>
<accession>A0A1V8YEZ4</accession>
<evidence type="ECO:0000313" key="1">
    <source>
        <dbReference type="EMBL" id="OQO71162.1"/>
    </source>
</evidence>
<protein>
    <submittedName>
        <fullName evidence="1">Uncharacterized protein</fullName>
    </submittedName>
</protein>
<organism evidence="1 2">
    <name type="scientific">Enterococcus villorum</name>
    <dbReference type="NCBI Taxonomy" id="112904"/>
    <lineage>
        <taxon>Bacteria</taxon>
        <taxon>Bacillati</taxon>
        <taxon>Bacillota</taxon>
        <taxon>Bacilli</taxon>
        <taxon>Lactobacillales</taxon>
        <taxon>Enterococcaceae</taxon>
        <taxon>Enterococcus</taxon>
    </lineage>
</organism>
<dbReference type="AlphaFoldDB" id="A0A1V8YEZ4"/>
<dbReference type="RefSeq" id="WP_081182800.1">
    <property type="nucleotide sequence ID" value="NZ_MJEA01000002.1"/>
</dbReference>